<dbReference type="Proteomes" id="UP000006228">
    <property type="component" value="Unassembled WGS sequence"/>
</dbReference>
<proteinExistence type="predicted"/>
<comment type="caution">
    <text evidence="7">The sequence shown here is derived from an EMBL/GenBank/DDBJ whole genome shotgun (WGS) entry which is preliminary data.</text>
</comment>
<organism evidence="7 8">
    <name type="scientific">Vibrio sinaloensis DSM 21326</name>
    <dbReference type="NCBI Taxonomy" id="945550"/>
    <lineage>
        <taxon>Bacteria</taxon>
        <taxon>Pseudomonadati</taxon>
        <taxon>Pseudomonadota</taxon>
        <taxon>Gammaproteobacteria</taxon>
        <taxon>Vibrionales</taxon>
        <taxon>Vibrionaceae</taxon>
        <taxon>Vibrio</taxon>
        <taxon>Vibrio oreintalis group</taxon>
    </lineage>
</organism>
<dbReference type="Pfam" id="PF01810">
    <property type="entry name" value="LysE"/>
    <property type="match status" value="1"/>
</dbReference>
<dbReference type="PANTHER" id="PTHR30086:SF20">
    <property type="entry name" value="ARGININE EXPORTER PROTEIN ARGO-RELATED"/>
    <property type="match status" value="1"/>
</dbReference>
<comment type="subcellular location">
    <subcellularLocation>
        <location evidence="1">Cell membrane</location>
        <topology evidence="1">Multi-pass membrane protein</topology>
    </subcellularLocation>
</comment>
<dbReference type="PANTHER" id="PTHR30086">
    <property type="entry name" value="ARGININE EXPORTER PROTEIN ARGO"/>
    <property type="match status" value="1"/>
</dbReference>
<evidence type="ECO:0000256" key="4">
    <source>
        <dbReference type="ARBA" id="ARBA00022989"/>
    </source>
</evidence>
<feature type="transmembrane region" description="Helical" evidence="6">
    <location>
        <begin position="6"/>
        <end position="27"/>
    </location>
</feature>
<dbReference type="PIRSF" id="PIRSF006324">
    <property type="entry name" value="LeuE"/>
    <property type="match status" value="1"/>
</dbReference>
<dbReference type="OrthoDB" id="9804822at2"/>
<evidence type="ECO:0000313" key="7">
    <source>
        <dbReference type="EMBL" id="EGA69594.1"/>
    </source>
</evidence>
<accession>E8M8P9</accession>
<feature type="transmembrane region" description="Helical" evidence="6">
    <location>
        <begin position="153"/>
        <end position="171"/>
    </location>
</feature>
<dbReference type="RefSeq" id="WP_008078126.1">
    <property type="nucleotide sequence ID" value="NZ_AEVT01000076.1"/>
</dbReference>
<keyword evidence="3 6" id="KW-0812">Transmembrane</keyword>
<keyword evidence="5 6" id="KW-0472">Membrane</keyword>
<feature type="transmembrane region" description="Helical" evidence="6">
    <location>
        <begin position="39"/>
        <end position="65"/>
    </location>
</feature>
<evidence type="ECO:0000256" key="6">
    <source>
        <dbReference type="SAM" id="Phobius"/>
    </source>
</evidence>
<dbReference type="GO" id="GO:0015171">
    <property type="term" value="F:amino acid transmembrane transporter activity"/>
    <property type="evidence" value="ECO:0007669"/>
    <property type="project" value="TreeGrafter"/>
</dbReference>
<feature type="transmembrane region" description="Helical" evidence="6">
    <location>
        <begin position="71"/>
        <end position="89"/>
    </location>
</feature>
<dbReference type="InterPro" id="IPR001123">
    <property type="entry name" value="LeuE-type"/>
</dbReference>
<dbReference type="EMBL" id="AEVT01000076">
    <property type="protein sequence ID" value="EGA69594.1"/>
    <property type="molecule type" value="Genomic_DNA"/>
</dbReference>
<evidence type="ECO:0000256" key="5">
    <source>
        <dbReference type="ARBA" id="ARBA00023136"/>
    </source>
</evidence>
<protein>
    <submittedName>
        <fullName evidence="7">Amino acid transporter LysE</fullName>
    </submittedName>
</protein>
<dbReference type="eggNOG" id="COG1280">
    <property type="taxonomic scope" value="Bacteria"/>
</dbReference>
<evidence type="ECO:0000256" key="1">
    <source>
        <dbReference type="ARBA" id="ARBA00004651"/>
    </source>
</evidence>
<name>E8M8P9_PHOS4</name>
<sequence>MFPLEVFIGFTMACILLVVSPGPDNLLAISRGLSQGKSAAVVSGLSSGFGILFHVFAATFGLTLLIQTSEFAFYLVKIVGAGYLIWLGIRAIRSRNLISLNNSKPQSLKVIFSTGFLSAALNPKPGLFVLAFIPQFVDQNLGSVTHQMIGYGAWFAILTAFGFSLMGVFATRLSNWLVEKPKVVFGLNFGAGATFIASGLMVALMDQKR</sequence>
<feature type="transmembrane region" description="Helical" evidence="6">
    <location>
        <begin position="183"/>
        <end position="205"/>
    </location>
</feature>
<feature type="transmembrane region" description="Helical" evidence="6">
    <location>
        <begin position="110"/>
        <end position="133"/>
    </location>
</feature>
<keyword evidence="2" id="KW-1003">Cell membrane</keyword>
<reference evidence="7 8" key="1">
    <citation type="journal article" date="2012" name="Int. J. Syst. Evol. Microbiol.">
        <title>Vibrio caribbeanicus sp. nov., isolated from the marine sponge Scleritoderma cyanea.</title>
        <authorList>
            <person name="Hoffmann M."/>
            <person name="Monday S.R."/>
            <person name="Allard M.W."/>
            <person name="Strain E.A."/>
            <person name="Whittaker P."/>
            <person name="Naum M."/>
            <person name="McCarthy P.J."/>
            <person name="Lopez J.V."/>
            <person name="Fischer M."/>
            <person name="Brown E.W."/>
        </authorList>
    </citation>
    <scope>NUCLEOTIDE SEQUENCE [LARGE SCALE GENOMIC DNA]</scope>
    <source>
        <strain evidence="8">DSMZ 21326</strain>
    </source>
</reference>
<evidence type="ECO:0000313" key="8">
    <source>
        <dbReference type="Proteomes" id="UP000006228"/>
    </source>
</evidence>
<dbReference type="GO" id="GO:0005886">
    <property type="term" value="C:plasma membrane"/>
    <property type="evidence" value="ECO:0007669"/>
    <property type="project" value="UniProtKB-SubCell"/>
</dbReference>
<dbReference type="GeneID" id="95569953"/>
<gene>
    <name evidence="7" type="ORF">VISI1226_13768</name>
</gene>
<evidence type="ECO:0000256" key="2">
    <source>
        <dbReference type="ARBA" id="ARBA00022475"/>
    </source>
</evidence>
<evidence type="ECO:0000256" key="3">
    <source>
        <dbReference type="ARBA" id="ARBA00022692"/>
    </source>
</evidence>
<dbReference type="AlphaFoldDB" id="E8M8P9"/>
<keyword evidence="4 6" id="KW-1133">Transmembrane helix</keyword>